<dbReference type="RefSeq" id="WP_289607059.1">
    <property type="nucleotide sequence ID" value="NZ_JAUDCG010000009.1"/>
</dbReference>
<gene>
    <name evidence="2" type="ORF">QUV96_02930</name>
</gene>
<feature type="transmembrane region" description="Helical" evidence="1">
    <location>
        <begin position="141"/>
        <end position="168"/>
    </location>
</feature>
<keyword evidence="1" id="KW-0812">Transmembrane</keyword>
<evidence type="ECO:0000313" key="2">
    <source>
        <dbReference type="EMBL" id="MDM8156590.1"/>
    </source>
</evidence>
<reference evidence="2" key="1">
    <citation type="submission" date="2023-06" db="EMBL/GenBank/DDBJ databases">
        <title>Identification and characterization of horizontal gene transfer across gut microbiota members of farm animals based on homology search.</title>
        <authorList>
            <person name="Schwarzerova J."/>
            <person name="Nykrynova M."/>
            <person name="Jureckova K."/>
            <person name="Cejkova D."/>
            <person name="Rychlik I."/>
        </authorList>
    </citation>
    <scope>NUCLEOTIDE SEQUENCE</scope>
    <source>
        <strain evidence="2">ET39</strain>
    </source>
</reference>
<comment type="caution">
    <text evidence="2">The sequence shown here is derived from an EMBL/GenBank/DDBJ whole genome shotgun (WGS) entry which is preliminary data.</text>
</comment>
<sequence length="188" mass="20437">MNRSIKNLTLAAMFLALGLVLPFLTGQIPQIGSKLLPMHIPVFLCGLICGWKYGGLVGFILPLLRSAIFGMPVFFPAATAMAFELMTYGALAGLLYSISRWQCVRALYRCLISAMLAGRIVWGIVQYIQLGVSGGVFTWQIFFAGAFADALPGIILQLILIPCVMVALNRSGLVRFQHVKGQEVPSAE</sequence>
<dbReference type="Proteomes" id="UP001529340">
    <property type="component" value="Unassembled WGS sequence"/>
</dbReference>
<keyword evidence="1" id="KW-1133">Transmembrane helix</keyword>
<dbReference type="InterPro" id="IPR024529">
    <property type="entry name" value="ECF_trnsprt_substrate-spec"/>
</dbReference>
<dbReference type="Pfam" id="PF12822">
    <property type="entry name" value="ECF_trnsprt"/>
    <property type="match status" value="1"/>
</dbReference>
<accession>A0ABT7UAB9</accession>
<feature type="transmembrane region" description="Helical" evidence="1">
    <location>
        <begin position="73"/>
        <end position="98"/>
    </location>
</feature>
<evidence type="ECO:0000256" key="1">
    <source>
        <dbReference type="SAM" id="Phobius"/>
    </source>
</evidence>
<keyword evidence="1" id="KW-0472">Membrane</keyword>
<evidence type="ECO:0000313" key="3">
    <source>
        <dbReference type="Proteomes" id="UP001529340"/>
    </source>
</evidence>
<organism evidence="2 3">
    <name type="scientific">Amedibacillus dolichus</name>
    <dbReference type="NCBI Taxonomy" id="31971"/>
    <lineage>
        <taxon>Bacteria</taxon>
        <taxon>Bacillati</taxon>
        <taxon>Bacillota</taxon>
        <taxon>Erysipelotrichia</taxon>
        <taxon>Erysipelotrichales</taxon>
        <taxon>Erysipelotrichaceae</taxon>
        <taxon>Amedibacillus</taxon>
    </lineage>
</organism>
<name>A0ABT7UAB9_9FIRM</name>
<keyword evidence="3" id="KW-1185">Reference proteome</keyword>
<protein>
    <submittedName>
        <fullName evidence="2">ECF transporter S component</fullName>
    </submittedName>
</protein>
<dbReference type="Gene3D" id="1.10.1760.20">
    <property type="match status" value="1"/>
</dbReference>
<reference evidence="2" key="2">
    <citation type="submission" date="2023-06" db="EMBL/GenBank/DDBJ databases">
        <authorList>
            <person name="Zeman M."/>
            <person name="Kubasova T."/>
            <person name="Jahodarova E."/>
            <person name="Nykrynova M."/>
            <person name="Rychlik I."/>
        </authorList>
    </citation>
    <scope>NUCLEOTIDE SEQUENCE</scope>
    <source>
        <strain evidence="2">ET39</strain>
    </source>
</reference>
<dbReference type="EMBL" id="JAUDCG010000009">
    <property type="protein sequence ID" value="MDM8156590.1"/>
    <property type="molecule type" value="Genomic_DNA"/>
</dbReference>
<proteinExistence type="predicted"/>